<sequence>MVKLSRRMIHPPGICRLPAREKEVLAMTEKRVFRSDAFVIRSFVAGIPFILMFGGLSHFAFAWLGNAEWAAPFVPVNESVWEHLKMSYWSTFLWFFFIFLFFGKKHLLSPSRWLLAGIVSMLFCPLLIVTGFYTLKGAFGIESLFTDGLLFIFGITSGQLLAFRTYRYVEPRRILLGVAAALWLLFTIAFVLFSFQPPALPLFLDTPTGSYGF</sequence>
<dbReference type="AlphaFoldDB" id="A0A1W1IDV2"/>
<evidence type="ECO:0000313" key="3">
    <source>
        <dbReference type="Proteomes" id="UP000195985"/>
    </source>
</evidence>
<dbReference type="EMBL" id="FWEY01000002">
    <property type="protein sequence ID" value="SLM51215.1"/>
    <property type="molecule type" value="Genomic_DNA"/>
</dbReference>
<keyword evidence="1" id="KW-0812">Transmembrane</keyword>
<reference evidence="3" key="1">
    <citation type="submission" date="2016-04" db="EMBL/GenBank/DDBJ databases">
        <authorList>
            <person name="Strepis N."/>
        </authorList>
    </citation>
    <scope>NUCLEOTIDE SEQUENCE [LARGE SCALE GENOMIC DNA]</scope>
</reference>
<feature type="transmembrane region" description="Helical" evidence="1">
    <location>
        <begin position="38"/>
        <end position="64"/>
    </location>
</feature>
<organism evidence="2 3">
    <name type="scientific">Trichococcus pasteurii</name>
    <dbReference type="NCBI Taxonomy" id="43064"/>
    <lineage>
        <taxon>Bacteria</taxon>
        <taxon>Bacillati</taxon>
        <taxon>Bacillota</taxon>
        <taxon>Bacilli</taxon>
        <taxon>Lactobacillales</taxon>
        <taxon>Carnobacteriaceae</taxon>
        <taxon>Trichococcus</taxon>
    </lineage>
</organism>
<dbReference type="STRING" id="43064.SAMN04488086_10178"/>
<dbReference type="Pfam" id="PF20122">
    <property type="entry name" value="DUF6512"/>
    <property type="match status" value="1"/>
</dbReference>
<accession>A0A1W1IDV2</accession>
<feature type="transmembrane region" description="Helical" evidence="1">
    <location>
        <begin position="141"/>
        <end position="162"/>
    </location>
</feature>
<protein>
    <submittedName>
        <fullName evidence="2">Uncharacterized protein</fullName>
    </submittedName>
</protein>
<keyword evidence="3" id="KW-1185">Reference proteome</keyword>
<feature type="transmembrane region" description="Helical" evidence="1">
    <location>
        <begin position="174"/>
        <end position="195"/>
    </location>
</feature>
<evidence type="ECO:0000313" key="2">
    <source>
        <dbReference type="EMBL" id="SLM51215.1"/>
    </source>
</evidence>
<keyword evidence="1" id="KW-1133">Transmembrane helix</keyword>
<proteinExistence type="predicted"/>
<feature type="transmembrane region" description="Helical" evidence="1">
    <location>
        <begin position="114"/>
        <end position="135"/>
    </location>
</feature>
<evidence type="ECO:0000256" key="1">
    <source>
        <dbReference type="SAM" id="Phobius"/>
    </source>
</evidence>
<gene>
    <name evidence="2" type="ORF">TPAS_891</name>
</gene>
<feature type="transmembrane region" description="Helical" evidence="1">
    <location>
        <begin position="84"/>
        <end position="102"/>
    </location>
</feature>
<dbReference type="Proteomes" id="UP000195985">
    <property type="component" value="Unassembled WGS sequence"/>
</dbReference>
<keyword evidence="1" id="KW-0472">Membrane</keyword>
<dbReference type="InterPro" id="IPR045407">
    <property type="entry name" value="DUF6512"/>
</dbReference>
<name>A0A1W1IDV2_9LACT</name>